<proteinExistence type="inferred from homology"/>
<comment type="caution">
    <text evidence="10">The sequence shown here is derived from an EMBL/GenBank/DDBJ whole genome shotgun (WGS) entry which is preliminary data.</text>
</comment>
<protein>
    <recommendedName>
        <fullName evidence="4 8">Protein N-terminal glutamine amidohydrolase</fullName>
        <ecNumber evidence="3 8">3.5.1.122</ecNumber>
    </recommendedName>
    <alternativeName>
        <fullName evidence="6 8">Protein NH2-terminal glutamine deamidase</fullName>
    </alternativeName>
</protein>
<dbReference type="EMBL" id="SUNJ01000950">
    <property type="protein sequence ID" value="TPP67202.1"/>
    <property type="molecule type" value="Genomic_DNA"/>
</dbReference>
<dbReference type="Pfam" id="PF09764">
    <property type="entry name" value="Nt_Gln_amidase"/>
    <property type="match status" value="1"/>
</dbReference>
<dbReference type="STRING" id="46835.A0A504YZ92"/>
<dbReference type="InterPro" id="IPR023128">
    <property type="entry name" value="Prot_N_Gln_amidohydro_ab_roll"/>
</dbReference>
<accession>A0A504YZ92</accession>
<dbReference type="Proteomes" id="UP000316759">
    <property type="component" value="Unassembled WGS sequence"/>
</dbReference>
<evidence type="ECO:0000259" key="9">
    <source>
        <dbReference type="Pfam" id="PF09764"/>
    </source>
</evidence>
<comment type="similarity">
    <text evidence="1 8">Belongs to the NTAQ1 family.</text>
</comment>
<dbReference type="PANTHER" id="PTHR13035:SF0">
    <property type="entry name" value="PROTEIN N-TERMINAL GLUTAMINE AMIDOHYDROLASE"/>
    <property type="match status" value="1"/>
</dbReference>
<evidence type="ECO:0000256" key="6">
    <source>
        <dbReference type="ARBA" id="ARBA00029677"/>
    </source>
</evidence>
<dbReference type="AlphaFoldDB" id="A0A504YZ92"/>
<evidence type="ECO:0000256" key="3">
    <source>
        <dbReference type="ARBA" id="ARBA00012718"/>
    </source>
</evidence>
<evidence type="ECO:0000256" key="1">
    <source>
        <dbReference type="ARBA" id="ARBA00008985"/>
    </source>
</evidence>
<gene>
    <name evidence="10" type="ORF">FGIG_06418</name>
</gene>
<organism evidence="10 11">
    <name type="scientific">Fasciola gigantica</name>
    <name type="common">Giant liver fluke</name>
    <dbReference type="NCBI Taxonomy" id="46835"/>
    <lineage>
        <taxon>Eukaryota</taxon>
        <taxon>Metazoa</taxon>
        <taxon>Spiralia</taxon>
        <taxon>Lophotrochozoa</taxon>
        <taxon>Platyhelminthes</taxon>
        <taxon>Trematoda</taxon>
        <taxon>Digenea</taxon>
        <taxon>Plagiorchiida</taxon>
        <taxon>Echinostomata</taxon>
        <taxon>Echinostomatoidea</taxon>
        <taxon>Fasciolidae</taxon>
        <taxon>Fasciola</taxon>
    </lineage>
</organism>
<dbReference type="OrthoDB" id="191192at2759"/>
<dbReference type="GO" id="GO:0005634">
    <property type="term" value="C:nucleus"/>
    <property type="evidence" value="ECO:0007669"/>
    <property type="project" value="TreeGrafter"/>
</dbReference>
<evidence type="ECO:0000256" key="5">
    <source>
        <dbReference type="ARBA" id="ARBA00022801"/>
    </source>
</evidence>
<name>A0A504YZ92_FASGI</name>
<dbReference type="InterPro" id="IPR037132">
    <property type="entry name" value="N_Gln_amidohydro_ab_roll_sf"/>
</dbReference>
<evidence type="ECO:0000313" key="11">
    <source>
        <dbReference type="Proteomes" id="UP000316759"/>
    </source>
</evidence>
<dbReference type="GO" id="GO:0005829">
    <property type="term" value="C:cytosol"/>
    <property type="evidence" value="ECO:0007669"/>
    <property type="project" value="TreeGrafter"/>
</dbReference>
<evidence type="ECO:0000313" key="10">
    <source>
        <dbReference type="EMBL" id="TPP67202.1"/>
    </source>
</evidence>
<comment type="catalytic activity">
    <reaction evidence="7 8">
        <text>N-terminal L-glutaminyl-[protein] + H2O = N-terminal L-glutamyl-[protein] + NH4(+)</text>
        <dbReference type="Rhea" id="RHEA:50680"/>
        <dbReference type="Rhea" id="RHEA-COMP:12668"/>
        <dbReference type="Rhea" id="RHEA-COMP:12777"/>
        <dbReference type="ChEBI" id="CHEBI:15377"/>
        <dbReference type="ChEBI" id="CHEBI:28938"/>
        <dbReference type="ChEBI" id="CHEBI:64721"/>
        <dbReference type="ChEBI" id="CHEBI:64722"/>
        <dbReference type="EC" id="3.5.1.122"/>
    </reaction>
</comment>
<dbReference type="GO" id="GO:0008418">
    <property type="term" value="F:protein-N-terminal asparagine amidohydrolase activity"/>
    <property type="evidence" value="ECO:0007669"/>
    <property type="project" value="UniProtKB-UniRule"/>
</dbReference>
<dbReference type="EC" id="3.5.1.122" evidence="3 8"/>
<dbReference type="GO" id="GO:0070773">
    <property type="term" value="F:protein-N-terminal glutamine amidohydrolase activity"/>
    <property type="evidence" value="ECO:0007669"/>
    <property type="project" value="UniProtKB-UniRule"/>
</dbReference>
<evidence type="ECO:0000256" key="2">
    <source>
        <dbReference type="ARBA" id="ARBA00011245"/>
    </source>
</evidence>
<dbReference type="Gene3D" id="3.10.620.10">
    <property type="entry name" value="Protein N-terminal glutamine amidohydrolase, alpha beta roll"/>
    <property type="match status" value="1"/>
</dbReference>
<keyword evidence="11" id="KW-1185">Reference proteome</keyword>
<feature type="domain" description="Protein N-terminal glutamine amidohydrolase alpha beta roll" evidence="9">
    <location>
        <begin position="8"/>
        <end position="199"/>
    </location>
</feature>
<evidence type="ECO:0000256" key="8">
    <source>
        <dbReference type="RuleBase" id="RU367082"/>
    </source>
</evidence>
<comment type="subunit">
    <text evidence="2 8">Monomer.</text>
</comment>
<reference evidence="10 11" key="1">
    <citation type="submission" date="2019-04" db="EMBL/GenBank/DDBJ databases">
        <title>Annotation for the trematode Fasciola gigantica.</title>
        <authorList>
            <person name="Choi Y.-J."/>
        </authorList>
    </citation>
    <scope>NUCLEOTIDE SEQUENCE [LARGE SCALE GENOMIC DNA]</scope>
    <source>
        <strain evidence="10">Uganda_cow_1</strain>
    </source>
</reference>
<dbReference type="PANTHER" id="PTHR13035">
    <property type="entry name" value="PROTEIN N-TERMINAL GLUTAMINE AMIDOHYDROLASE"/>
    <property type="match status" value="1"/>
</dbReference>
<evidence type="ECO:0000256" key="7">
    <source>
        <dbReference type="ARBA" id="ARBA00048768"/>
    </source>
</evidence>
<evidence type="ECO:0000256" key="4">
    <source>
        <dbReference type="ARBA" id="ARBA00021247"/>
    </source>
</evidence>
<dbReference type="InterPro" id="IPR039733">
    <property type="entry name" value="NTAQ1"/>
</dbReference>
<comment type="function">
    <text evidence="8">Mediates the side-chain deamidation of N-terminal glutamine residues to glutamate, an important step in N-end rule pathway of protein degradation. Conversion of the resulting N-terminal glutamine to glutamate renders the protein susceptible to arginylation, polyubiquitination and degradation as specified by the N-end rule. Does not act on substrates with internal or C-terminal glutamine and does not act on non-glutamine residues in any position.</text>
</comment>
<keyword evidence="5 8" id="KW-0378">Hydrolase</keyword>
<sequence>MDRKDFSHTPNYCEENVYKLVEQFCSGNTSLSTFYVVFISNDEKSQVAIWGQSAGDPQNDYFVVWDYHVILLGTDKHQCLVYDLDTVIGFPVPFRLYQEHGLRYNAVLPLRLRRLYRVIHSDKYLRHFSSDRRHMRDSTGSGWLASPPPYKCIRGTLADHEHTLPRYWSMQNPMIDLNQFLGPTSQTDPYGMVLTEPVFFKLFSSPDQFDFLHHCI</sequence>